<protein>
    <submittedName>
        <fullName evidence="1">Uncharacterized protein</fullName>
    </submittedName>
</protein>
<dbReference type="Proteomes" id="UP000828941">
    <property type="component" value="Chromosome 4"/>
</dbReference>
<name>A0ACB9PEZ9_BAUVA</name>
<comment type="caution">
    <text evidence="1">The sequence shown here is derived from an EMBL/GenBank/DDBJ whole genome shotgun (WGS) entry which is preliminary data.</text>
</comment>
<gene>
    <name evidence="1" type="ORF">L6164_007791</name>
</gene>
<keyword evidence="2" id="KW-1185">Reference proteome</keyword>
<dbReference type="EMBL" id="CM039429">
    <property type="protein sequence ID" value="KAI4346928.1"/>
    <property type="molecule type" value="Genomic_DNA"/>
</dbReference>
<evidence type="ECO:0000313" key="1">
    <source>
        <dbReference type="EMBL" id="KAI4346928.1"/>
    </source>
</evidence>
<accession>A0ACB9PEZ9</accession>
<proteinExistence type="predicted"/>
<reference evidence="1 2" key="1">
    <citation type="journal article" date="2022" name="DNA Res.">
        <title>Chromosomal-level genome assembly of the orchid tree Bauhinia variegata (Leguminosae; Cercidoideae) supports the allotetraploid origin hypothesis of Bauhinia.</title>
        <authorList>
            <person name="Zhong Y."/>
            <person name="Chen Y."/>
            <person name="Zheng D."/>
            <person name="Pang J."/>
            <person name="Liu Y."/>
            <person name="Luo S."/>
            <person name="Meng S."/>
            <person name="Qian L."/>
            <person name="Wei D."/>
            <person name="Dai S."/>
            <person name="Zhou R."/>
        </authorList>
    </citation>
    <scope>NUCLEOTIDE SEQUENCE [LARGE SCALE GENOMIC DNA]</scope>
    <source>
        <strain evidence="1">BV-YZ2020</strain>
    </source>
</reference>
<evidence type="ECO:0000313" key="2">
    <source>
        <dbReference type="Proteomes" id="UP000828941"/>
    </source>
</evidence>
<organism evidence="1 2">
    <name type="scientific">Bauhinia variegata</name>
    <name type="common">Purple orchid tree</name>
    <name type="synonym">Phanera variegata</name>
    <dbReference type="NCBI Taxonomy" id="167791"/>
    <lineage>
        <taxon>Eukaryota</taxon>
        <taxon>Viridiplantae</taxon>
        <taxon>Streptophyta</taxon>
        <taxon>Embryophyta</taxon>
        <taxon>Tracheophyta</taxon>
        <taxon>Spermatophyta</taxon>
        <taxon>Magnoliopsida</taxon>
        <taxon>eudicotyledons</taxon>
        <taxon>Gunneridae</taxon>
        <taxon>Pentapetalae</taxon>
        <taxon>rosids</taxon>
        <taxon>fabids</taxon>
        <taxon>Fabales</taxon>
        <taxon>Fabaceae</taxon>
        <taxon>Cercidoideae</taxon>
        <taxon>Cercideae</taxon>
        <taxon>Bauhiniinae</taxon>
        <taxon>Bauhinia</taxon>
    </lineage>
</organism>
<sequence>MRHNPESGFEGKRNTRMRDGAEEGEHERWLCSSMRMRKSSSEVTDMREQRSRWGSWYLRTKVKLIERVEER</sequence>